<dbReference type="SUPFAM" id="SSF116907">
    <property type="entry name" value="Hook domain"/>
    <property type="match status" value="1"/>
</dbReference>
<gene>
    <name evidence="9" type="primary">6041028</name>
    <name evidence="8" type="ORF">CpipJ_CPIJ008597</name>
</gene>
<dbReference type="VEuPathDB" id="VectorBase:CQUJHB012727"/>
<dbReference type="Gene3D" id="6.10.250.1080">
    <property type="match status" value="1"/>
</dbReference>
<feature type="coiled-coil region" evidence="4">
    <location>
        <begin position="250"/>
        <end position="422"/>
    </location>
</feature>
<feature type="signal peptide" evidence="6">
    <location>
        <begin position="1"/>
        <end position="28"/>
    </location>
</feature>
<dbReference type="VEuPathDB" id="VectorBase:CPIJ008597"/>
<feature type="region of interest" description="Disordered" evidence="5">
    <location>
        <begin position="703"/>
        <end position="816"/>
    </location>
</feature>
<feature type="compositionally biased region" description="Basic and acidic residues" evidence="5">
    <location>
        <begin position="735"/>
        <end position="752"/>
    </location>
</feature>
<dbReference type="InterPro" id="IPR043936">
    <property type="entry name" value="HOOK_N"/>
</dbReference>
<keyword evidence="10" id="KW-1185">Reference proteome</keyword>
<reference evidence="8" key="1">
    <citation type="submission" date="2007-03" db="EMBL/GenBank/DDBJ databases">
        <title>Annotation of Culex pipiens quinquefasciatus.</title>
        <authorList>
            <consortium name="The Broad Institute Genome Sequencing Platform"/>
            <person name="Atkinson P.W."/>
            <person name="Hemingway J."/>
            <person name="Christensen B.M."/>
            <person name="Higgs S."/>
            <person name="Kodira C."/>
            <person name="Hannick L."/>
            <person name="Megy K."/>
            <person name="O'Leary S."/>
            <person name="Pearson M."/>
            <person name="Haas B.J."/>
            <person name="Mauceli E."/>
            <person name="Wortman J.R."/>
            <person name="Lee N.H."/>
            <person name="Guigo R."/>
            <person name="Stanke M."/>
            <person name="Alvarado L."/>
            <person name="Amedeo P."/>
            <person name="Antoine C.H."/>
            <person name="Arensburger P."/>
            <person name="Bidwell S.L."/>
            <person name="Crawford M."/>
            <person name="Camaro F."/>
            <person name="Devon K."/>
            <person name="Engels R."/>
            <person name="Hammond M."/>
            <person name="Howarth C."/>
            <person name="Koehrsen M."/>
            <person name="Lawson D."/>
            <person name="Montgomery P."/>
            <person name="Nene V."/>
            <person name="Nusbaum C."/>
            <person name="Puiu D."/>
            <person name="Romero-Severson J."/>
            <person name="Severson D.W."/>
            <person name="Shumway M."/>
            <person name="Sisk P."/>
            <person name="Stolte C."/>
            <person name="Zeng Q."/>
            <person name="Eisenstadt E."/>
            <person name="Fraser-Liggett C."/>
            <person name="Strausberg R."/>
            <person name="Galagan J."/>
            <person name="Birren B."/>
            <person name="Collins F.H."/>
        </authorList>
    </citation>
    <scope>NUCLEOTIDE SEQUENCE [LARGE SCALE GENOMIC DNA]</scope>
    <source>
        <strain evidence="8">JHB</strain>
    </source>
</reference>
<evidence type="ECO:0000313" key="10">
    <source>
        <dbReference type="Proteomes" id="UP000002320"/>
    </source>
</evidence>
<dbReference type="EMBL" id="DS232014">
    <property type="protein sequence ID" value="EDS31896.1"/>
    <property type="molecule type" value="Genomic_DNA"/>
</dbReference>
<dbReference type="GO" id="GO:0005737">
    <property type="term" value="C:cytoplasm"/>
    <property type="evidence" value="ECO:0007669"/>
    <property type="project" value="UniProtKB-SubCell"/>
</dbReference>
<dbReference type="InterPro" id="IPR036872">
    <property type="entry name" value="CH_dom_sf"/>
</dbReference>
<evidence type="ECO:0000256" key="5">
    <source>
        <dbReference type="SAM" id="MobiDB-lite"/>
    </source>
</evidence>
<dbReference type="GO" id="GO:0005813">
    <property type="term" value="C:centrosome"/>
    <property type="evidence" value="ECO:0007669"/>
    <property type="project" value="TreeGrafter"/>
</dbReference>
<dbReference type="OrthoDB" id="10254988at2759"/>
<keyword evidence="6" id="KW-0732">Signal</keyword>
<dbReference type="STRING" id="7176.B0WNQ5"/>
<dbReference type="InParanoid" id="B0WNQ5"/>
<keyword evidence="2" id="KW-0963">Cytoplasm</keyword>
<keyword evidence="3 4" id="KW-0175">Coiled coil</keyword>
<sequence length="816" mass="93670">MRPWREGVTKHVVTTIIIIILQTHLTQSNGTNNLSQVAPTSNNPSTFGIDLSDVQYQLSGPPAIFCKRRGILSGKHGTALHSVYLQIDPTPRYHLDEVVRSSRQHRALHNFTAVVNNLISLYVDNFNQTVLYLPDCAILSEQPASHKGIEQMKLLITLLLGAAVQCSNQEKLIKRIQSLNEAAQTSIMTVIREVIEGQSLVLNQPAMENLSLDANGKHVVRLVEERDHYWALWTRSEKSAVEAAIDTAEIGRLTASLAASKDQINKLRQEGDEAAELLRKLKTEFECKNKQYQELSVKSQDWYSKAQRVSAYRDEADALRERAERAEYAEKELRSLRPKLDKLDFYCNRVNQLEEDKSALEETKKLVEGQLDRLQQRHEQLSEMEAETERYRHEITNMSQMLATANNQIEELIEENAALQLSVPSSTVEKVDFNEHQPSARYSLSDQLTSHVKSKNIKLELENRRLQADLECLKQSPSKSSAKDLQFEERLKTLKMDNSQLASSRNSLQRQLELIKQDHETLQRLHAQLNDDKAMLGSSVEELKVYNRSLKDHVQKQSNEMNLMEQKMATLAVEHSELQDDFQQIFQENDQLKSTNNSLVRQMVDLEVELKHKLERIAVLETEYASVNQRCEMLYSMNTRLDNEKRAEREQYSNLLNQYNQHMADSLDDTKHFHENEKMYMEKINELQRLKEKLEEKILAFYGKGNNSTPSKKNKKNPLSAFTFSNLRKNLMKSTPEKEKPKATGQSDKETATPDAGSIESDASSEEVFLNQLPSEREDSDFEGDYVNLRNYGARRSLMPEHKFQPKKPARSSLPG</sequence>
<dbReference type="OMA" id="LICWINT"/>
<evidence type="ECO:0000313" key="8">
    <source>
        <dbReference type="EMBL" id="EDS31896.1"/>
    </source>
</evidence>
<dbReference type="eggNOG" id="KOG4643">
    <property type="taxonomic scope" value="Eukaryota"/>
</dbReference>
<evidence type="ECO:0000313" key="9">
    <source>
        <dbReference type="EnsemblMetazoa" id="CPIJ008597-PA"/>
    </source>
</evidence>
<dbReference type="PANTHER" id="PTHR18947">
    <property type="entry name" value="HOOK PROTEINS"/>
    <property type="match status" value="1"/>
</dbReference>
<feature type="domain" description="HOOK N-terminal" evidence="7">
    <location>
        <begin position="107"/>
        <end position="193"/>
    </location>
</feature>
<protein>
    <submittedName>
        <fullName evidence="8">Hook protein</fullName>
    </submittedName>
</protein>
<evidence type="ECO:0000256" key="6">
    <source>
        <dbReference type="SAM" id="SignalP"/>
    </source>
</evidence>
<dbReference type="Proteomes" id="UP000002320">
    <property type="component" value="Unassembled WGS sequence"/>
</dbReference>
<feature type="chain" id="PRO_5011408303" evidence="6">
    <location>
        <begin position="29"/>
        <end position="816"/>
    </location>
</feature>
<evidence type="ECO:0000256" key="3">
    <source>
        <dbReference type="ARBA" id="ARBA00023054"/>
    </source>
</evidence>
<evidence type="ECO:0000259" key="7">
    <source>
        <dbReference type="Pfam" id="PF19047"/>
    </source>
</evidence>
<name>B0WNQ5_CULQU</name>
<dbReference type="GO" id="GO:0030705">
    <property type="term" value="P:cytoskeleton-dependent intracellular transport"/>
    <property type="evidence" value="ECO:0007669"/>
    <property type="project" value="InterPro"/>
</dbReference>
<reference evidence="9" key="2">
    <citation type="submission" date="2021-02" db="UniProtKB">
        <authorList>
            <consortium name="EnsemblMetazoa"/>
        </authorList>
    </citation>
    <scope>IDENTIFICATION</scope>
    <source>
        <strain evidence="9">JHB</strain>
    </source>
</reference>
<dbReference type="AlphaFoldDB" id="B0WNQ5"/>
<dbReference type="PANTHER" id="PTHR18947:SF28">
    <property type="entry name" value="GIRDIN, ISOFORM A"/>
    <property type="match status" value="1"/>
</dbReference>
<dbReference type="Gene3D" id="1.10.418.10">
    <property type="entry name" value="Calponin-like domain"/>
    <property type="match status" value="1"/>
</dbReference>
<dbReference type="EnsemblMetazoa" id="CPIJ008597-RA">
    <property type="protein sequence ID" value="CPIJ008597-PA"/>
    <property type="gene ID" value="CPIJ008597"/>
</dbReference>
<dbReference type="GO" id="GO:0008017">
    <property type="term" value="F:microtubule binding"/>
    <property type="evidence" value="ECO:0007669"/>
    <property type="project" value="TreeGrafter"/>
</dbReference>
<dbReference type="Pfam" id="PF19047">
    <property type="entry name" value="HOOK_N"/>
    <property type="match status" value="1"/>
</dbReference>
<evidence type="ECO:0000256" key="1">
    <source>
        <dbReference type="ARBA" id="ARBA00004496"/>
    </source>
</evidence>
<accession>B0WNQ5</accession>
<proteinExistence type="predicted"/>
<comment type="subcellular location">
    <subcellularLocation>
        <location evidence="1">Cytoplasm</location>
    </subcellularLocation>
</comment>
<dbReference type="GO" id="GO:0051959">
    <property type="term" value="F:dynein light intermediate chain binding"/>
    <property type="evidence" value="ECO:0007669"/>
    <property type="project" value="TreeGrafter"/>
</dbReference>
<dbReference type="KEGG" id="cqu:CpipJ_CPIJ008597"/>
<dbReference type="HOGENOM" id="CLU_346222_0_0_1"/>
<evidence type="ECO:0000256" key="4">
    <source>
        <dbReference type="SAM" id="Coils"/>
    </source>
</evidence>
<dbReference type="GO" id="GO:0031122">
    <property type="term" value="P:cytoplasmic microtubule organization"/>
    <property type="evidence" value="ECO:0007669"/>
    <property type="project" value="TreeGrafter"/>
</dbReference>
<organism>
    <name type="scientific">Culex quinquefasciatus</name>
    <name type="common">Southern house mosquito</name>
    <name type="synonym">Culex pungens</name>
    <dbReference type="NCBI Taxonomy" id="7176"/>
    <lineage>
        <taxon>Eukaryota</taxon>
        <taxon>Metazoa</taxon>
        <taxon>Ecdysozoa</taxon>
        <taxon>Arthropoda</taxon>
        <taxon>Hexapoda</taxon>
        <taxon>Insecta</taxon>
        <taxon>Pterygota</taxon>
        <taxon>Neoptera</taxon>
        <taxon>Endopterygota</taxon>
        <taxon>Diptera</taxon>
        <taxon>Nematocera</taxon>
        <taxon>Culicoidea</taxon>
        <taxon>Culicidae</taxon>
        <taxon>Culicinae</taxon>
        <taxon>Culicini</taxon>
        <taxon>Culex</taxon>
        <taxon>Culex</taxon>
    </lineage>
</organism>
<evidence type="ECO:0000256" key="2">
    <source>
        <dbReference type="ARBA" id="ARBA00022490"/>
    </source>
</evidence>